<dbReference type="Gene3D" id="3.40.50.2000">
    <property type="entry name" value="Glycogen Phosphorylase B"/>
    <property type="match status" value="2"/>
</dbReference>
<evidence type="ECO:0000313" key="4">
    <source>
        <dbReference type="Proteomes" id="UP000270185"/>
    </source>
</evidence>
<feature type="domain" description="Glycosyl transferase family 1" evidence="1">
    <location>
        <begin position="198"/>
        <end position="361"/>
    </location>
</feature>
<keyword evidence="3" id="KW-0808">Transferase</keyword>
<dbReference type="RefSeq" id="WP_125025783.1">
    <property type="nucleotide sequence ID" value="NZ_CP034159.1"/>
</dbReference>
<dbReference type="PANTHER" id="PTHR45947:SF3">
    <property type="entry name" value="SULFOQUINOVOSYL TRANSFERASE SQD2"/>
    <property type="match status" value="1"/>
</dbReference>
<protein>
    <submittedName>
        <fullName evidence="3">Glycosyltransferase family 1 protein</fullName>
    </submittedName>
</protein>
<proteinExistence type="predicted"/>
<reference evidence="4" key="1">
    <citation type="submission" date="2018-11" db="EMBL/GenBank/DDBJ databases">
        <title>Proposal to divide the Flavobacteriaceae and reorganize its genera based on Amino Acid Identity values calculated from whole genome sequences.</title>
        <authorList>
            <person name="Nicholson A.C."/>
            <person name="Gulvik C.A."/>
            <person name="Whitney A.M."/>
            <person name="Humrighouse B.W."/>
            <person name="Bell M."/>
            <person name="Holmes B."/>
            <person name="Steigerwalt A.G."/>
            <person name="Villarma A."/>
            <person name="Sheth M."/>
            <person name="Batra D."/>
            <person name="Pryor J."/>
            <person name="Bernardet J.-F."/>
            <person name="Hugo C."/>
            <person name="Kampfer P."/>
            <person name="Newman J.D."/>
            <person name="McQuiston J.R."/>
        </authorList>
    </citation>
    <scope>NUCLEOTIDE SEQUENCE [LARGE SCALE GENOMIC DNA]</scope>
    <source>
        <strain evidence="4">G0081</strain>
    </source>
</reference>
<gene>
    <name evidence="3" type="ORF">EIB73_13615</name>
</gene>
<dbReference type="OrthoDB" id="9790710at2"/>
<evidence type="ECO:0000259" key="2">
    <source>
        <dbReference type="Pfam" id="PF13477"/>
    </source>
</evidence>
<dbReference type="InterPro" id="IPR001296">
    <property type="entry name" value="Glyco_trans_1"/>
</dbReference>
<feature type="domain" description="Glycosyltransferase subfamily 4-like N-terminal" evidence="2">
    <location>
        <begin position="19"/>
        <end position="146"/>
    </location>
</feature>
<dbReference type="AlphaFoldDB" id="A0A3G8XQT7"/>
<dbReference type="PANTHER" id="PTHR45947">
    <property type="entry name" value="SULFOQUINOVOSYL TRANSFERASE SQD2"/>
    <property type="match status" value="1"/>
</dbReference>
<accession>A0A3G8XQT7</accession>
<dbReference type="GO" id="GO:0016758">
    <property type="term" value="F:hexosyltransferase activity"/>
    <property type="evidence" value="ECO:0007669"/>
    <property type="project" value="TreeGrafter"/>
</dbReference>
<dbReference type="CDD" id="cd03808">
    <property type="entry name" value="GT4_CapM-like"/>
    <property type="match status" value="1"/>
</dbReference>
<dbReference type="Pfam" id="PF00534">
    <property type="entry name" value="Glycos_transf_1"/>
    <property type="match status" value="1"/>
</dbReference>
<dbReference type="InterPro" id="IPR028098">
    <property type="entry name" value="Glyco_trans_4-like_N"/>
</dbReference>
<dbReference type="SUPFAM" id="SSF53756">
    <property type="entry name" value="UDP-Glycosyltransferase/glycogen phosphorylase"/>
    <property type="match status" value="1"/>
</dbReference>
<evidence type="ECO:0000313" key="3">
    <source>
        <dbReference type="EMBL" id="AZI34147.1"/>
    </source>
</evidence>
<name>A0A3G8XQT7_9FLAO</name>
<evidence type="ECO:0000259" key="1">
    <source>
        <dbReference type="Pfam" id="PF00534"/>
    </source>
</evidence>
<dbReference type="KEGG" id="ccas:EIB73_13615"/>
<dbReference type="EMBL" id="CP034159">
    <property type="protein sequence ID" value="AZI34147.1"/>
    <property type="molecule type" value="Genomic_DNA"/>
</dbReference>
<dbReference type="Pfam" id="PF13477">
    <property type="entry name" value="Glyco_trans_4_2"/>
    <property type="match status" value="1"/>
</dbReference>
<dbReference type="Proteomes" id="UP000270185">
    <property type="component" value="Chromosome"/>
</dbReference>
<keyword evidence="4" id="KW-1185">Reference proteome</keyword>
<sequence>MKPDKILHIITISFVINHFFGKQFNYLKKKTGNQYHLGCTPSEEFTQLAEDLDYIPFSVEVTRNISPFKDLNAVIKIYNYIKKNQIEKVVGHTPKGGLVAMVASYFAGVKERIYFRHGIIYETSTGFKRTLLKMIDRLSGTLATKVVCVSKSVKEISIHDHLNAPEKNVILGLGTCNGIDTEDKFNPETHSIEYQQVLKKSIGIGDDDFVVGYVGRLVKDKGVNELIGAWNILKRNHNNLKLLLVGPIEERDAITFESKKQIQTDPNIINTGFVLNASSYFPLMDVFVLPTYREGFPTVSLEASSMEIPVLITRATGCEESIIENKTGLFIKNSAEDIAEKIEIYFNNPQLRNSHGKLGRKFVRENFEQTKIWDQIHTKLKY</sequence>
<organism evidence="3 4">
    <name type="scientific">Kaistella carnis</name>
    <dbReference type="NCBI Taxonomy" id="1241979"/>
    <lineage>
        <taxon>Bacteria</taxon>
        <taxon>Pseudomonadati</taxon>
        <taxon>Bacteroidota</taxon>
        <taxon>Flavobacteriia</taxon>
        <taxon>Flavobacteriales</taxon>
        <taxon>Weeksellaceae</taxon>
        <taxon>Chryseobacterium group</taxon>
        <taxon>Kaistella</taxon>
    </lineage>
</organism>
<dbReference type="InterPro" id="IPR050194">
    <property type="entry name" value="Glycosyltransferase_grp1"/>
</dbReference>